<evidence type="ECO:0000256" key="2">
    <source>
        <dbReference type="ARBA" id="ARBA00009477"/>
    </source>
</evidence>
<dbReference type="InterPro" id="IPR058792">
    <property type="entry name" value="Beta-barrel_RND_2"/>
</dbReference>
<feature type="domain" description="Multidrug resistance protein MdtA-like barrel-sandwich hybrid" evidence="5">
    <location>
        <begin position="58"/>
        <end position="182"/>
    </location>
</feature>
<proteinExistence type="inferred from homology"/>
<dbReference type="Pfam" id="PF25967">
    <property type="entry name" value="RND-MFP_C"/>
    <property type="match status" value="1"/>
</dbReference>
<dbReference type="Pfam" id="PF25954">
    <property type="entry name" value="Beta-barrel_RND_2"/>
    <property type="match status" value="1"/>
</dbReference>
<evidence type="ECO:0000259" key="6">
    <source>
        <dbReference type="Pfam" id="PF25954"/>
    </source>
</evidence>
<name>A0ABS6M706_9GAMM</name>
<feature type="domain" description="Multidrug resistance protein MdtA-like C-terminal permuted SH3" evidence="7">
    <location>
        <begin position="269"/>
        <end position="327"/>
    </location>
</feature>
<keyword evidence="3" id="KW-0813">Transport</keyword>
<evidence type="ECO:0000256" key="3">
    <source>
        <dbReference type="ARBA" id="ARBA00022448"/>
    </source>
</evidence>
<evidence type="ECO:0000256" key="1">
    <source>
        <dbReference type="ARBA" id="ARBA00004196"/>
    </source>
</evidence>
<dbReference type="NCBIfam" id="TIGR01730">
    <property type="entry name" value="RND_mfp"/>
    <property type="match status" value="1"/>
</dbReference>
<reference evidence="8 9" key="1">
    <citation type="submission" date="2021-06" db="EMBL/GenBank/DDBJ databases">
        <title>Bacterium isolated from marine sediment.</title>
        <authorList>
            <person name="Zhu K.-L."/>
            <person name="Du Z.-J."/>
            <person name="Liang Q.-Y."/>
        </authorList>
    </citation>
    <scope>NUCLEOTIDE SEQUENCE [LARGE SCALE GENOMIC DNA]</scope>
    <source>
        <strain evidence="8 9">A346</strain>
    </source>
</reference>
<dbReference type="InterPro" id="IPR006143">
    <property type="entry name" value="RND_pump_MFP"/>
</dbReference>
<dbReference type="PANTHER" id="PTHR30469">
    <property type="entry name" value="MULTIDRUG RESISTANCE PROTEIN MDTA"/>
    <property type="match status" value="1"/>
</dbReference>
<feature type="signal peptide" evidence="4">
    <location>
        <begin position="1"/>
        <end position="20"/>
    </location>
</feature>
<dbReference type="Proteomes" id="UP000755551">
    <property type="component" value="Unassembled WGS sequence"/>
</dbReference>
<evidence type="ECO:0000256" key="4">
    <source>
        <dbReference type="SAM" id="SignalP"/>
    </source>
</evidence>
<dbReference type="RefSeq" id="WP_217333469.1">
    <property type="nucleotide sequence ID" value="NZ_JAHQZT010000001.1"/>
</dbReference>
<evidence type="ECO:0000259" key="7">
    <source>
        <dbReference type="Pfam" id="PF25967"/>
    </source>
</evidence>
<gene>
    <name evidence="8" type="ORF">KTN04_01685</name>
</gene>
<sequence>MKRNLVLLLLCSLTAMPVQAETSEPSQPAGLPAEVITVTSASLTEQLNAVGVLQANEAVMVSPEQNGRVSDILFSEGQKIEAGTPLFQLDSALYDAALAQARARARLSELEYQRASSLLEKRVGSRTEHDTRLAQLRVDQAEVALAQTQLDKMTVRAPFSGTLGLRQVSPGDFVTSGQPLVELTDLSTLKVEFSIPERHLQQLQTGQPLSLIIDALGADAFAGEIYAIAPSANPTSHNIRVRARVPNPDGVLRPGLFARIQVETARHEQALVVPEQALILQGNQTLVMQLNADNQAELTPVTTGLRRFGEVQILSGLAPGAVVVTAGHLKLRPGMPVTPVFADAPDEDADA</sequence>
<feature type="domain" description="CusB-like beta-barrel" evidence="6">
    <location>
        <begin position="191"/>
        <end position="265"/>
    </location>
</feature>
<dbReference type="Pfam" id="PF25917">
    <property type="entry name" value="BSH_RND"/>
    <property type="match status" value="1"/>
</dbReference>
<keyword evidence="9" id="KW-1185">Reference proteome</keyword>
<evidence type="ECO:0000313" key="9">
    <source>
        <dbReference type="Proteomes" id="UP000755551"/>
    </source>
</evidence>
<dbReference type="InterPro" id="IPR058625">
    <property type="entry name" value="MdtA-like_BSH"/>
</dbReference>
<comment type="subcellular location">
    <subcellularLocation>
        <location evidence="1">Cell envelope</location>
    </subcellularLocation>
</comment>
<dbReference type="PANTHER" id="PTHR30469:SF36">
    <property type="entry name" value="BLL3903 PROTEIN"/>
    <property type="match status" value="1"/>
</dbReference>
<dbReference type="InterPro" id="IPR058627">
    <property type="entry name" value="MdtA-like_C"/>
</dbReference>
<organism evidence="8 9">
    <name type="scientific">Marinobacterium weihaiense</name>
    <dbReference type="NCBI Taxonomy" id="2851016"/>
    <lineage>
        <taxon>Bacteria</taxon>
        <taxon>Pseudomonadati</taxon>
        <taxon>Pseudomonadota</taxon>
        <taxon>Gammaproteobacteria</taxon>
        <taxon>Oceanospirillales</taxon>
        <taxon>Oceanospirillaceae</taxon>
        <taxon>Marinobacterium</taxon>
    </lineage>
</organism>
<evidence type="ECO:0000259" key="5">
    <source>
        <dbReference type="Pfam" id="PF25917"/>
    </source>
</evidence>
<evidence type="ECO:0000313" key="8">
    <source>
        <dbReference type="EMBL" id="MBV0932054.1"/>
    </source>
</evidence>
<comment type="caution">
    <text evidence="8">The sequence shown here is derived from an EMBL/GenBank/DDBJ whole genome shotgun (WGS) entry which is preliminary data.</text>
</comment>
<dbReference type="EMBL" id="JAHQZT010000001">
    <property type="protein sequence ID" value="MBV0932054.1"/>
    <property type="molecule type" value="Genomic_DNA"/>
</dbReference>
<protein>
    <submittedName>
        <fullName evidence="8">Efflux RND transporter periplasmic adaptor subunit</fullName>
    </submittedName>
</protein>
<comment type="similarity">
    <text evidence="2">Belongs to the membrane fusion protein (MFP) (TC 8.A.1) family.</text>
</comment>
<accession>A0ABS6M706</accession>
<keyword evidence="4" id="KW-0732">Signal</keyword>
<feature type="chain" id="PRO_5045246506" evidence="4">
    <location>
        <begin position="21"/>
        <end position="351"/>
    </location>
</feature>